<feature type="domain" description="FERM N-terminal" evidence="1">
    <location>
        <begin position="39"/>
        <end position="84"/>
    </location>
</feature>
<evidence type="ECO:0000259" key="1">
    <source>
        <dbReference type="Pfam" id="PF09379"/>
    </source>
</evidence>
<reference evidence="2" key="2">
    <citation type="submission" date="2025-09" db="UniProtKB">
        <authorList>
            <consortium name="Ensembl"/>
        </authorList>
    </citation>
    <scope>IDENTIFICATION</scope>
</reference>
<dbReference type="Ensembl" id="ENSONIT00000078537.1">
    <property type="protein sequence ID" value="ENSONIP00000076478.1"/>
    <property type="gene ID" value="ENSONIG00000035831.1"/>
</dbReference>
<dbReference type="Gene3D" id="3.10.20.90">
    <property type="entry name" value="Phosphatidylinositol 3-kinase Catalytic Subunit, Chain A, domain 1"/>
    <property type="match status" value="1"/>
</dbReference>
<reference evidence="2" key="1">
    <citation type="submission" date="2025-08" db="UniProtKB">
        <authorList>
            <consortium name="Ensembl"/>
        </authorList>
    </citation>
    <scope>IDENTIFICATION</scope>
</reference>
<name>A0A669EXZ2_ORENI</name>
<dbReference type="InterPro" id="IPR052074">
    <property type="entry name" value="NonRcpt_TyrProt_Phosphatase"/>
</dbReference>
<dbReference type="InterPro" id="IPR018979">
    <property type="entry name" value="FERM_N"/>
</dbReference>
<evidence type="ECO:0000313" key="3">
    <source>
        <dbReference type="Proteomes" id="UP000005207"/>
    </source>
</evidence>
<accession>A0A669EXZ2</accession>
<dbReference type="SUPFAM" id="SSF54236">
    <property type="entry name" value="Ubiquitin-like"/>
    <property type="match status" value="1"/>
</dbReference>
<dbReference type="InParanoid" id="A0A669EXZ2"/>
<keyword evidence="3" id="KW-1185">Reference proteome</keyword>
<protein>
    <recommendedName>
        <fullName evidence="1">FERM N-terminal domain-containing protein</fullName>
    </recommendedName>
</protein>
<dbReference type="Proteomes" id="UP000005207">
    <property type="component" value="Unplaced"/>
</dbReference>
<dbReference type="Pfam" id="PF09379">
    <property type="entry name" value="FERM_N"/>
    <property type="match status" value="1"/>
</dbReference>
<dbReference type="GeneTree" id="ENSGT00980000202810"/>
<evidence type="ECO:0000313" key="2">
    <source>
        <dbReference type="Ensembl" id="ENSONIP00000076478.1"/>
    </source>
</evidence>
<proteinExistence type="predicted"/>
<dbReference type="PANTHER" id="PTHR46900">
    <property type="entry name" value="TYROSINE-PROTEIN PHOSPHATASE NON-RECEPTOR TYPE 13"/>
    <property type="match status" value="1"/>
</dbReference>
<dbReference type="AlphaFoldDB" id="A0A669EXZ2"/>
<organism evidence="2 3">
    <name type="scientific">Oreochromis niloticus</name>
    <name type="common">Nile tilapia</name>
    <name type="synonym">Tilapia nilotica</name>
    <dbReference type="NCBI Taxonomy" id="8128"/>
    <lineage>
        <taxon>Eukaryota</taxon>
        <taxon>Metazoa</taxon>
        <taxon>Chordata</taxon>
        <taxon>Craniata</taxon>
        <taxon>Vertebrata</taxon>
        <taxon>Euteleostomi</taxon>
        <taxon>Actinopterygii</taxon>
        <taxon>Neopterygii</taxon>
        <taxon>Teleostei</taxon>
        <taxon>Neoteleostei</taxon>
        <taxon>Acanthomorphata</taxon>
        <taxon>Ovalentaria</taxon>
        <taxon>Cichlomorphae</taxon>
        <taxon>Cichliformes</taxon>
        <taxon>Cichlidae</taxon>
        <taxon>African cichlids</taxon>
        <taxon>Pseudocrenilabrinae</taxon>
        <taxon>Oreochromini</taxon>
        <taxon>Oreochromis</taxon>
    </lineage>
</organism>
<sequence>IHCGEYSPDILGDLLSRTHNTGILLNKGKSPTTQRELSVVMPNGQSIVVRCEVKSRGRDVFDMIVAHFNLVEHFYFSLAYIDGKCFSVTTVSLTEMVVTAFCFLRCVNNCLSTAFCSTV</sequence>
<dbReference type="OMA" id="NCLSTAF"/>
<dbReference type="InterPro" id="IPR029071">
    <property type="entry name" value="Ubiquitin-like_domsf"/>
</dbReference>
<dbReference type="PANTHER" id="PTHR46900:SF4">
    <property type="entry name" value="FERM AND PDZ DOMAIN CONTAINING 2"/>
    <property type="match status" value="1"/>
</dbReference>